<organism evidence="3 4">
    <name type="scientific">Boothiomyces macroporosus</name>
    <dbReference type="NCBI Taxonomy" id="261099"/>
    <lineage>
        <taxon>Eukaryota</taxon>
        <taxon>Fungi</taxon>
        <taxon>Fungi incertae sedis</taxon>
        <taxon>Chytridiomycota</taxon>
        <taxon>Chytridiomycota incertae sedis</taxon>
        <taxon>Chytridiomycetes</taxon>
        <taxon>Rhizophydiales</taxon>
        <taxon>Terramycetaceae</taxon>
        <taxon>Boothiomyces</taxon>
    </lineage>
</organism>
<dbReference type="GO" id="GO:0006338">
    <property type="term" value="P:chromatin remodeling"/>
    <property type="evidence" value="ECO:0007669"/>
    <property type="project" value="TreeGrafter"/>
</dbReference>
<gene>
    <name evidence="3" type="primary">ADA2_2</name>
    <name evidence="3" type="ORF">HK103_007313</name>
</gene>
<dbReference type="PANTHER" id="PTHR12374:SF20">
    <property type="entry name" value="TRANSCRIPTIONAL ADAPTER 2-ALPHA"/>
    <property type="match status" value="1"/>
</dbReference>
<accession>A0AAD5UCL3</accession>
<protein>
    <submittedName>
        <fullName evidence="3">Transcriptional adapter ada2</fullName>
    </submittedName>
</protein>
<dbReference type="InterPro" id="IPR009057">
    <property type="entry name" value="Homeodomain-like_sf"/>
</dbReference>
<dbReference type="SUPFAM" id="SSF46689">
    <property type="entry name" value="Homeodomain-like"/>
    <property type="match status" value="1"/>
</dbReference>
<evidence type="ECO:0000256" key="1">
    <source>
        <dbReference type="SAM" id="MobiDB-lite"/>
    </source>
</evidence>
<dbReference type="Proteomes" id="UP001210925">
    <property type="component" value="Unassembled WGS sequence"/>
</dbReference>
<sequence length="248" mass="28285">MFDYPSPIPSPFLPKSALIWEAPLSELHQKSKRKNSVPHRSLSPPLDHVDRSFQRIVNLDVYAVFKENPAQLLGKKLSDSDSESSAKSPRESAPDPPKAKSTSACKVLPSFIVKNEPLELDLCDYKETKGAPNVSWKAGAQPLPITRDMPEYDDLTAEEVRTCATLRISPKQYIEIKRTMLTAVRSYGPFKKREAQTWFRIDVNKICIIYDWFKALQWIPSTDDWVAPADSGRRGSFSEHRQKKLKRK</sequence>
<dbReference type="PANTHER" id="PTHR12374">
    <property type="entry name" value="TRANSCRIPTIONAL ADAPTOR 2 ADA2 -RELATED"/>
    <property type="match status" value="1"/>
</dbReference>
<dbReference type="GO" id="GO:0003682">
    <property type="term" value="F:chromatin binding"/>
    <property type="evidence" value="ECO:0007669"/>
    <property type="project" value="TreeGrafter"/>
</dbReference>
<proteinExistence type="predicted"/>
<reference evidence="3" key="1">
    <citation type="submission" date="2020-05" db="EMBL/GenBank/DDBJ databases">
        <title>Phylogenomic resolution of chytrid fungi.</title>
        <authorList>
            <person name="Stajich J.E."/>
            <person name="Amses K."/>
            <person name="Simmons R."/>
            <person name="Seto K."/>
            <person name="Myers J."/>
            <person name="Bonds A."/>
            <person name="Quandt C.A."/>
            <person name="Barry K."/>
            <person name="Liu P."/>
            <person name="Grigoriev I."/>
            <person name="Longcore J.E."/>
            <person name="James T.Y."/>
        </authorList>
    </citation>
    <scope>NUCLEOTIDE SEQUENCE</scope>
    <source>
        <strain evidence="3">PLAUS21</strain>
    </source>
</reference>
<dbReference type="EMBL" id="JADGKB010000089">
    <property type="protein sequence ID" value="KAJ3254260.1"/>
    <property type="molecule type" value="Genomic_DNA"/>
</dbReference>
<evidence type="ECO:0000259" key="2">
    <source>
        <dbReference type="Pfam" id="PF04433"/>
    </source>
</evidence>
<dbReference type="GO" id="GO:0003713">
    <property type="term" value="F:transcription coactivator activity"/>
    <property type="evidence" value="ECO:0007669"/>
    <property type="project" value="TreeGrafter"/>
</dbReference>
<evidence type="ECO:0000313" key="3">
    <source>
        <dbReference type="EMBL" id="KAJ3254260.1"/>
    </source>
</evidence>
<dbReference type="GO" id="GO:0006357">
    <property type="term" value="P:regulation of transcription by RNA polymerase II"/>
    <property type="evidence" value="ECO:0007669"/>
    <property type="project" value="TreeGrafter"/>
</dbReference>
<dbReference type="Pfam" id="PF04433">
    <property type="entry name" value="SWIRM"/>
    <property type="match status" value="1"/>
</dbReference>
<dbReference type="GO" id="GO:0005634">
    <property type="term" value="C:nucleus"/>
    <property type="evidence" value="ECO:0007669"/>
    <property type="project" value="TreeGrafter"/>
</dbReference>
<feature type="region of interest" description="Disordered" evidence="1">
    <location>
        <begin position="75"/>
        <end position="102"/>
    </location>
</feature>
<dbReference type="FunFam" id="1.10.10.10:FF:000087">
    <property type="entry name" value="Transcriptional adapter 2"/>
    <property type="match status" value="1"/>
</dbReference>
<evidence type="ECO:0000313" key="4">
    <source>
        <dbReference type="Proteomes" id="UP001210925"/>
    </source>
</evidence>
<dbReference type="InterPro" id="IPR036388">
    <property type="entry name" value="WH-like_DNA-bd_sf"/>
</dbReference>
<name>A0AAD5UCL3_9FUNG</name>
<dbReference type="AlphaFoldDB" id="A0AAD5UCL3"/>
<comment type="caution">
    <text evidence="3">The sequence shown here is derived from an EMBL/GenBank/DDBJ whole genome shotgun (WGS) entry which is preliminary data.</text>
</comment>
<feature type="domain" description="SWIRM" evidence="2">
    <location>
        <begin position="152"/>
        <end position="219"/>
    </location>
</feature>
<dbReference type="Gene3D" id="1.10.10.10">
    <property type="entry name" value="Winged helix-like DNA-binding domain superfamily/Winged helix DNA-binding domain"/>
    <property type="match status" value="1"/>
</dbReference>
<dbReference type="GO" id="GO:0070461">
    <property type="term" value="C:SAGA-type complex"/>
    <property type="evidence" value="ECO:0007669"/>
    <property type="project" value="TreeGrafter"/>
</dbReference>
<dbReference type="InterPro" id="IPR007526">
    <property type="entry name" value="SWIRM"/>
</dbReference>
<keyword evidence="4" id="KW-1185">Reference proteome</keyword>